<comment type="caution">
    <text evidence="1">The sequence shown here is derived from an EMBL/GenBank/DDBJ whole genome shotgun (WGS) entry which is preliminary data.</text>
</comment>
<organism evidence="1 2">
    <name type="scientific">Pseudonocardia endophytica</name>
    <dbReference type="NCBI Taxonomy" id="401976"/>
    <lineage>
        <taxon>Bacteria</taxon>
        <taxon>Bacillati</taxon>
        <taxon>Actinomycetota</taxon>
        <taxon>Actinomycetes</taxon>
        <taxon>Pseudonocardiales</taxon>
        <taxon>Pseudonocardiaceae</taxon>
        <taxon>Pseudonocardia</taxon>
    </lineage>
</organism>
<name>A0A4R1I1C4_PSEEN</name>
<dbReference type="Pfam" id="PF04328">
    <property type="entry name" value="Sel_put"/>
    <property type="match status" value="1"/>
</dbReference>
<sequence>MIVVVERLRTAWQLVREMAGERDYENYLAHQAAHHPGEPVLGERAFWRERSDRQERNAAHRCC</sequence>
<accession>A0A4R1I1C4</accession>
<evidence type="ECO:0000313" key="1">
    <source>
        <dbReference type="EMBL" id="TCK27731.1"/>
    </source>
</evidence>
<evidence type="ECO:0000313" key="2">
    <source>
        <dbReference type="Proteomes" id="UP000295560"/>
    </source>
</evidence>
<reference evidence="1 2" key="1">
    <citation type="submission" date="2019-03" db="EMBL/GenBank/DDBJ databases">
        <title>Sequencing the genomes of 1000 actinobacteria strains.</title>
        <authorList>
            <person name="Klenk H.-P."/>
        </authorList>
    </citation>
    <scope>NUCLEOTIDE SEQUENCE [LARGE SCALE GENOMIC DNA]</scope>
    <source>
        <strain evidence="1 2">DSM 44969</strain>
    </source>
</reference>
<dbReference type="EMBL" id="SMFZ01000001">
    <property type="protein sequence ID" value="TCK27731.1"/>
    <property type="molecule type" value="Genomic_DNA"/>
</dbReference>
<gene>
    <name evidence="1" type="ORF">EV378_3609</name>
</gene>
<protein>
    <submittedName>
        <fullName evidence="1">Uncharacterized short protein YbdD (DUF466 family)</fullName>
    </submittedName>
</protein>
<dbReference type="Proteomes" id="UP000295560">
    <property type="component" value="Unassembled WGS sequence"/>
</dbReference>
<proteinExistence type="predicted"/>
<dbReference type="InterPro" id="IPR007423">
    <property type="entry name" value="Sel_put"/>
</dbReference>
<dbReference type="AlphaFoldDB" id="A0A4R1I1C4"/>
<keyword evidence="2" id="KW-1185">Reference proteome</keyword>